<dbReference type="Proteomes" id="UP000590524">
    <property type="component" value="Unassembled WGS sequence"/>
</dbReference>
<evidence type="ECO:0008006" key="3">
    <source>
        <dbReference type="Google" id="ProtNLM"/>
    </source>
</evidence>
<dbReference type="EMBL" id="JACIEU010000006">
    <property type="protein sequence ID" value="MBB4147948.1"/>
    <property type="molecule type" value="Genomic_DNA"/>
</dbReference>
<keyword evidence="2" id="KW-1185">Reference proteome</keyword>
<sequence>MPVDLFGNDTMRRDAIFAGDDRVELRRRWGDGPTACVIGCNPSTADALKDDPTSLWWNAWFQLFGFGGYRAVNLYPFCTSSPAECRKRADWHLTDDWYARDQMIMTNLPYVAKVAKEADQVFVCWGNIAWDDAWIEHVIEEIQGGVEPWPDLWCWGRTKSGAPTHPMARGKHRIPRDQKPILWRAAS</sequence>
<dbReference type="AlphaFoldDB" id="A0A7W6LP64"/>
<accession>A0A7W6LP64</accession>
<gene>
    <name evidence="1" type="ORF">GGQ90_001726</name>
</gene>
<protein>
    <recommendedName>
        <fullName evidence="3">DUF1643 domain-containing protein</fullName>
    </recommendedName>
</protein>
<dbReference type="RefSeq" id="WP_246428177.1">
    <property type="nucleotide sequence ID" value="NZ_JACIEU010000006.1"/>
</dbReference>
<proteinExistence type="predicted"/>
<comment type="caution">
    <text evidence="1">The sequence shown here is derived from an EMBL/GenBank/DDBJ whole genome shotgun (WGS) entry which is preliminary data.</text>
</comment>
<evidence type="ECO:0000313" key="1">
    <source>
        <dbReference type="EMBL" id="MBB4147948.1"/>
    </source>
</evidence>
<organism evidence="1 2">
    <name type="scientific">Sphingobium scionense</name>
    <dbReference type="NCBI Taxonomy" id="1404341"/>
    <lineage>
        <taxon>Bacteria</taxon>
        <taxon>Pseudomonadati</taxon>
        <taxon>Pseudomonadota</taxon>
        <taxon>Alphaproteobacteria</taxon>
        <taxon>Sphingomonadales</taxon>
        <taxon>Sphingomonadaceae</taxon>
        <taxon>Sphingobium</taxon>
    </lineage>
</organism>
<reference evidence="1 2" key="1">
    <citation type="submission" date="2020-08" db="EMBL/GenBank/DDBJ databases">
        <title>Genomic Encyclopedia of Type Strains, Phase IV (KMG-IV): sequencing the most valuable type-strain genomes for metagenomic binning, comparative biology and taxonomic classification.</title>
        <authorList>
            <person name="Goeker M."/>
        </authorList>
    </citation>
    <scope>NUCLEOTIDE SEQUENCE [LARGE SCALE GENOMIC DNA]</scope>
    <source>
        <strain evidence="1 2">DSM 19371</strain>
    </source>
</reference>
<dbReference type="Pfam" id="PF07799">
    <property type="entry name" value="DUF1643"/>
    <property type="match status" value="1"/>
</dbReference>
<evidence type="ECO:0000313" key="2">
    <source>
        <dbReference type="Proteomes" id="UP000590524"/>
    </source>
</evidence>
<name>A0A7W6LP64_9SPHN</name>
<dbReference type="InterPro" id="IPR012441">
    <property type="entry name" value="DUF1643"/>
</dbReference>